<dbReference type="GO" id="GO:0004527">
    <property type="term" value="F:exonuclease activity"/>
    <property type="evidence" value="ECO:0007669"/>
    <property type="project" value="UniProtKB-KW"/>
</dbReference>
<keyword evidence="2" id="KW-0269">Exonuclease</keyword>
<dbReference type="EMBL" id="CP031417">
    <property type="protein sequence ID" value="AXK81907.1"/>
    <property type="molecule type" value="Genomic_DNA"/>
</dbReference>
<feature type="region of interest" description="Disordered" evidence="1">
    <location>
        <begin position="1"/>
        <end position="116"/>
    </location>
</feature>
<dbReference type="KEGG" id="ptaw:DW352_16060"/>
<feature type="compositionally biased region" description="Low complexity" evidence="1">
    <location>
        <begin position="52"/>
        <end position="62"/>
    </location>
</feature>
<dbReference type="OrthoDB" id="7949978at2"/>
<accession>A0A345ZYB0</accession>
<keyword evidence="2" id="KW-0378">Hydrolase</keyword>
<reference evidence="2 3" key="1">
    <citation type="submission" date="2018-07" db="EMBL/GenBank/DDBJ databases">
        <authorList>
            <person name="Quirk P.G."/>
            <person name="Krulwich T.A."/>
        </authorList>
    </citation>
    <scope>NUCLEOTIDE SEQUENCE [LARGE SCALE GENOMIC DNA]</scope>
    <source>
        <strain evidence="2 3">CC-BB4</strain>
    </source>
</reference>
<dbReference type="AlphaFoldDB" id="A0A345ZYB0"/>
<feature type="compositionally biased region" description="Basic and acidic residues" evidence="1">
    <location>
        <begin position="71"/>
        <end position="84"/>
    </location>
</feature>
<dbReference type="Pfam" id="PF07813">
    <property type="entry name" value="LTXXQ"/>
    <property type="match status" value="2"/>
</dbReference>
<keyword evidence="3" id="KW-1185">Reference proteome</keyword>
<name>A0A345ZYB0_9HYPH</name>
<dbReference type="GO" id="GO:0042597">
    <property type="term" value="C:periplasmic space"/>
    <property type="evidence" value="ECO:0007669"/>
    <property type="project" value="InterPro"/>
</dbReference>
<protein>
    <submittedName>
        <fullName evidence="2">Exonuclease VII large subunit</fullName>
    </submittedName>
</protein>
<sequence length="487" mass="54265">MRPPAVHAPPPAVRSVAPRPAPVVRAPQPRFQRPAMMARSPQAPHINRTVRRQQPARQMARPSATTTRQVQRQERARRQQENRALRRLPAAQRAVRRQEFQRAREQRAQQRLRPQGTPIQGQAAIRPNVTSAPRRNGQPRIAAQAARQGRFAAPFMGGGNIRPVRAAYVAPRRAWHRGLRAAFVPWYGPVFWPYAYSDIFDYTFWPDGYDHGYWAYAYDDFLDGVFWGEEGPPEEYAYAPGVERPAPTAPRYATVQELCRDPGTGITAWPFADIEKKVGLNNDQIHLLAAVKKAGQDASAAFKASCPPNDAFPLTPVGRVEAMTLRLQATLQAVQTVRPPLATFYDALSDEQKERFNELGPKDARKPVNDEAKQAQDAQSCKQPKEGLSNLPIEKIEDAVKPTDAQMAGLNSLQDATTRAVAILQAACPDEIPLTPPGRLEMMEKRLTAMIDAANTVKPALASFYGSLTNEQKARFNRIGRILAQSK</sequence>
<keyword evidence="2" id="KW-0540">Nuclease</keyword>
<feature type="compositionally biased region" description="Low complexity" evidence="1">
    <location>
        <begin position="13"/>
        <end position="30"/>
    </location>
</feature>
<feature type="compositionally biased region" description="Basic and acidic residues" evidence="1">
    <location>
        <begin position="354"/>
        <end position="374"/>
    </location>
</feature>
<gene>
    <name evidence="2" type="ORF">DW352_16060</name>
</gene>
<dbReference type="InterPro" id="IPR012899">
    <property type="entry name" value="LTXXQ"/>
</dbReference>
<dbReference type="Proteomes" id="UP000254889">
    <property type="component" value="Chromosome"/>
</dbReference>
<evidence type="ECO:0000313" key="3">
    <source>
        <dbReference type="Proteomes" id="UP000254889"/>
    </source>
</evidence>
<proteinExistence type="predicted"/>
<organism evidence="2 3">
    <name type="scientific">Pseudolabrys taiwanensis</name>
    <dbReference type="NCBI Taxonomy" id="331696"/>
    <lineage>
        <taxon>Bacteria</taxon>
        <taxon>Pseudomonadati</taxon>
        <taxon>Pseudomonadota</taxon>
        <taxon>Alphaproteobacteria</taxon>
        <taxon>Hyphomicrobiales</taxon>
        <taxon>Xanthobacteraceae</taxon>
        <taxon>Pseudolabrys</taxon>
    </lineage>
</organism>
<feature type="compositionally biased region" description="Basic and acidic residues" evidence="1">
    <location>
        <begin position="96"/>
        <end position="108"/>
    </location>
</feature>
<evidence type="ECO:0000256" key="1">
    <source>
        <dbReference type="SAM" id="MobiDB-lite"/>
    </source>
</evidence>
<feature type="region of interest" description="Disordered" evidence="1">
    <location>
        <begin position="354"/>
        <end position="390"/>
    </location>
</feature>
<feature type="compositionally biased region" description="Pro residues" evidence="1">
    <location>
        <begin position="1"/>
        <end position="12"/>
    </location>
</feature>
<evidence type="ECO:0000313" key="2">
    <source>
        <dbReference type="EMBL" id="AXK81907.1"/>
    </source>
</evidence>